<dbReference type="NCBIfam" id="NF005655">
    <property type="entry name" value="PRK07429.1"/>
    <property type="match status" value="1"/>
</dbReference>
<dbReference type="GO" id="GO:0019253">
    <property type="term" value="P:reductive pentose-phosphate cycle"/>
    <property type="evidence" value="ECO:0007669"/>
    <property type="project" value="UniProtKB-KW"/>
</dbReference>
<keyword evidence="6" id="KW-0808">Transferase</keyword>
<evidence type="ECO:0000256" key="8">
    <source>
        <dbReference type="ARBA" id="ARBA00022777"/>
    </source>
</evidence>
<evidence type="ECO:0000256" key="2">
    <source>
        <dbReference type="ARBA" id="ARBA00009719"/>
    </source>
</evidence>
<dbReference type="RefSeq" id="WP_009541195.1">
    <property type="nucleotide sequence ID" value="NZ_ANHY01000013.1"/>
</dbReference>
<dbReference type="PANTHER" id="PTHR10285">
    <property type="entry name" value="URIDINE KINASE"/>
    <property type="match status" value="1"/>
</dbReference>
<evidence type="ECO:0000256" key="9">
    <source>
        <dbReference type="ARBA" id="ARBA00022840"/>
    </source>
</evidence>
<evidence type="ECO:0000313" key="14">
    <source>
        <dbReference type="Proteomes" id="UP000009881"/>
    </source>
</evidence>
<evidence type="ECO:0000256" key="6">
    <source>
        <dbReference type="ARBA" id="ARBA00022679"/>
    </source>
</evidence>
<protein>
    <recommendedName>
        <fullName evidence="3">phosphoribulokinase</fullName>
        <ecNumber evidence="3">2.7.1.19</ecNumber>
    </recommendedName>
    <alternativeName>
        <fullName evidence="10">Phosphopentokinase</fullName>
    </alternativeName>
</protein>
<evidence type="ECO:0000313" key="13">
    <source>
        <dbReference type="EMBL" id="EKV29230.1"/>
    </source>
</evidence>
<keyword evidence="14" id="KW-1185">Reference proteome</keyword>
<evidence type="ECO:0000256" key="10">
    <source>
        <dbReference type="ARBA" id="ARBA00031382"/>
    </source>
</evidence>
<dbReference type="EC" id="2.7.1.19" evidence="3"/>
<proteinExistence type="inferred from homology"/>
<dbReference type="Proteomes" id="UP000009881">
    <property type="component" value="Unassembled WGS sequence"/>
</dbReference>
<evidence type="ECO:0000256" key="1">
    <source>
        <dbReference type="ARBA" id="ARBA00005215"/>
    </source>
</evidence>
<comment type="catalytic activity">
    <reaction evidence="11">
        <text>D-ribulose 5-phosphate + ATP = D-ribulose 1,5-bisphosphate + ADP + H(+)</text>
        <dbReference type="Rhea" id="RHEA:19365"/>
        <dbReference type="ChEBI" id="CHEBI:15378"/>
        <dbReference type="ChEBI" id="CHEBI:30616"/>
        <dbReference type="ChEBI" id="CHEBI:57870"/>
        <dbReference type="ChEBI" id="CHEBI:58121"/>
        <dbReference type="ChEBI" id="CHEBI:456216"/>
        <dbReference type="EC" id="2.7.1.19"/>
    </reaction>
</comment>
<keyword evidence="4" id="KW-0602">Photosynthesis</keyword>
<dbReference type="InterPro" id="IPR006082">
    <property type="entry name" value="PRK"/>
</dbReference>
<keyword evidence="9" id="KW-0067">ATP-binding</keyword>
<organism evidence="13 14">
    <name type="scientific">Caenispirillum salinarum AK4</name>
    <dbReference type="NCBI Taxonomy" id="1238182"/>
    <lineage>
        <taxon>Bacteria</taxon>
        <taxon>Pseudomonadati</taxon>
        <taxon>Pseudomonadota</taxon>
        <taxon>Alphaproteobacteria</taxon>
        <taxon>Rhodospirillales</taxon>
        <taxon>Novispirillaceae</taxon>
        <taxon>Caenispirillum</taxon>
    </lineage>
</organism>
<evidence type="ECO:0000256" key="11">
    <source>
        <dbReference type="ARBA" id="ARBA00047663"/>
    </source>
</evidence>
<accession>K9GTC1</accession>
<keyword evidence="7" id="KW-0547">Nucleotide-binding</keyword>
<comment type="pathway">
    <text evidence="1">Carbohydrate biosynthesis; Calvin cycle.</text>
</comment>
<dbReference type="EMBL" id="ANHY01000013">
    <property type="protein sequence ID" value="EKV29230.1"/>
    <property type="molecule type" value="Genomic_DNA"/>
</dbReference>
<evidence type="ECO:0000259" key="12">
    <source>
        <dbReference type="Pfam" id="PF00485"/>
    </source>
</evidence>
<dbReference type="PRINTS" id="PR00478">
    <property type="entry name" value="PHRIBLKINASE"/>
</dbReference>
<dbReference type="AlphaFoldDB" id="K9GTC1"/>
<dbReference type="STRING" id="1238182.C882_0537"/>
<dbReference type="GO" id="GO:0005524">
    <property type="term" value="F:ATP binding"/>
    <property type="evidence" value="ECO:0007669"/>
    <property type="project" value="UniProtKB-KW"/>
</dbReference>
<dbReference type="InterPro" id="IPR027417">
    <property type="entry name" value="P-loop_NTPase"/>
</dbReference>
<keyword evidence="5" id="KW-0113">Calvin cycle</keyword>
<keyword evidence="8 13" id="KW-0418">Kinase</keyword>
<dbReference type="Gene3D" id="3.40.50.300">
    <property type="entry name" value="P-loop containing nucleotide triphosphate hydrolases"/>
    <property type="match status" value="1"/>
</dbReference>
<dbReference type="Pfam" id="PF00485">
    <property type="entry name" value="PRK"/>
    <property type="match status" value="1"/>
</dbReference>
<evidence type="ECO:0000256" key="7">
    <source>
        <dbReference type="ARBA" id="ARBA00022741"/>
    </source>
</evidence>
<dbReference type="eggNOG" id="COG0572">
    <property type="taxonomic scope" value="Bacteria"/>
</dbReference>
<feature type="domain" description="Phosphoribulokinase/uridine kinase" evidence="12">
    <location>
        <begin position="23"/>
        <end position="199"/>
    </location>
</feature>
<comment type="similarity">
    <text evidence="2">Belongs to the phosphoribulokinase family.</text>
</comment>
<gene>
    <name evidence="13" type="ORF">C882_0537</name>
</gene>
<dbReference type="SUPFAM" id="SSF52540">
    <property type="entry name" value="P-loop containing nucleoside triphosphate hydrolases"/>
    <property type="match status" value="1"/>
</dbReference>
<evidence type="ECO:0000256" key="4">
    <source>
        <dbReference type="ARBA" id="ARBA00022531"/>
    </source>
</evidence>
<dbReference type="PATRIC" id="fig|1238182.3.peg.2752"/>
<comment type="caution">
    <text evidence="13">The sequence shown here is derived from an EMBL/GenBank/DDBJ whole genome shotgun (WGS) entry which is preliminary data.</text>
</comment>
<name>K9GTC1_9PROT</name>
<dbReference type="GO" id="GO:0008974">
    <property type="term" value="F:phosphoribulokinase activity"/>
    <property type="evidence" value="ECO:0007669"/>
    <property type="project" value="UniProtKB-EC"/>
</dbReference>
<evidence type="ECO:0000256" key="5">
    <source>
        <dbReference type="ARBA" id="ARBA00022567"/>
    </source>
</evidence>
<reference evidence="13 14" key="1">
    <citation type="journal article" date="2013" name="Genome Announc.">
        <title>Draft Genome Sequence of an Alphaproteobacterium, Caenispirillum salinarum AK4(T), Isolated from a Solar Saltern.</title>
        <authorList>
            <person name="Khatri I."/>
            <person name="Singh A."/>
            <person name="Korpole S."/>
            <person name="Pinnaka A.K."/>
            <person name="Subramanian S."/>
        </authorList>
    </citation>
    <scope>NUCLEOTIDE SEQUENCE [LARGE SCALE GENOMIC DNA]</scope>
    <source>
        <strain evidence="13 14">AK4</strain>
    </source>
</reference>
<sequence length="324" mass="36402">MSATAVPFPGMTQSAAVLDRPIILGIVGDSAAGKSTFAAGVAQILGAERVTVISLDDYHRHDRAERKALGLSALDPRANHMDIMEQHLRLLRQGQPILKPVYDHSDGSLKAPEYVRPGDYVIVEGLHGYTTRAMRDCYDVKVYLEPEEDLRVRWKIDRDTSQRGYDESEVRESLQTRASDSDLYILPQRTFADMVVKFVRPEGRFDETGPHLNVRHTLRPTLPHPDLSPILEGSKDKVSLTLARDIDGKPVDELEISGDLDDKRAKAIEDLLWNLIPEASHLRANLGQYMDDREHRAKMSHPLALSQLMITYHLVKAAMGHYAI</sequence>
<dbReference type="InterPro" id="IPR006083">
    <property type="entry name" value="PRK/URK"/>
</dbReference>
<evidence type="ECO:0000256" key="3">
    <source>
        <dbReference type="ARBA" id="ARBA00012042"/>
    </source>
</evidence>